<comment type="caution">
    <text evidence="6">The sequence shown here is derived from an EMBL/GenBank/DDBJ whole genome shotgun (WGS) entry which is preliminary data.</text>
</comment>
<evidence type="ECO:0000256" key="4">
    <source>
        <dbReference type="ARBA" id="ARBA00022833"/>
    </source>
</evidence>
<dbReference type="Proteomes" id="UP000076959">
    <property type="component" value="Unassembled WGS sequence"/>
</dbReference>
<protein>
    <submittedName>
        <fullName evidence="6">MBL fold metallo-hydrolase</fullName>
    </submittedName>
</protein>
<keyword evidence="2" id="KW-0479">Metal-binding</keyword>
<comment type="similarity">
    <text evidence="1">Belongs to the metallo-beta-lactamase superfamily.</text>
</comment>
<feature type="domain" description="Metallo-beta-lactamase" evidence="5">
    <location>
        <begin position="95"/>
        <end position="304"/>
    </location>
</feature>
<dbReference type="InterPro" id="IPR019546">
    <property type="entry name" value="TAT_signal_bac_arc"/>
</dbReference>
<dbReference type="Gene3D" id="3.60.15.10">
    <property type="entry name" value="Ribonuclease Z/Hydroxyacylglutathione hydrolase-like"/>
    <property type="match status" value="1"/>
</dbReference>
<dbReference type="EMBL" id="LUUB01000097">
    <property type="protein sequence ID" value="OAF02402.1"/>
    <property type="molecule type" value="Genomic_DNA"/>
</dbReference>
<keyword evidence="4" id="KW-0862">Zinc</keyword>
<dbReference type="CDD" id="cd07720">
    <property type="entry name" value="OPHC2-like_MBL-fold"/>
    <property type="match status" value="1"/>
</dbReference>
<dbReference type="PROSITE" id="PS51318">
    <property type="entry name" value="TAT"/>
    <property type="match status" value="1"/>
</dbReference>
<dbReference type="InterPro" id="IPR036866">
    <property type="entry name" value="RibonucZ/Hydroxyglut_hydro"/>
</dbReference>
<keyword evidence="3 6" id="KW-0378">Hydrolase</keyword>
<evidence type="ECO:0000313" key="6">
    <source>
        <dbReference type="EMBL" id="OAF02402.1"/>
    </source>
</evidence>
<keyword evidence="7" id="KW-1185">Reference proteome</keyword>
<evidence type="ECO:0000259" key="5">
    <source>
        <dbReference type="SMART" id="SM00849"/>
    </source>
</evidence>
<dbReference type="GO" id="GO:0016787">
    <property type="term" value="F:hydrolase activity"/>
    <property type="evidence" value="ECO:0007669"/>
    <property type="project" value="UniProtKB-KW"/>
</dbReference>
<dbReference type="AlphaFoldDB" id="A0A176YBA5"/>
<reference evidence="6 7" key="1">
    <citation type="submission" date="2016-03" db="EMBL/GenBank/DDBJ databases">
        <title>Draft Genome Sequence of the Strain BR 10245 (Bradyrhizobium sp.) isolated from nodules of Centrolobium paraense.</title>
        <authorList>
            <person name="Simoes-Araujo J.L.Sr."/>
            <person name="Barauna A.C."/>
            <person name="Silva K."/>
            <person name="Zilli J.E."/>
        </authorList>
    </citation>
    <scope>NUCLEOTIDE SEQUENCE [LARGE SCALE GENOMIC DNA]</scope>
    <source>
        <strain evidence="6 7">BR 10245</strain>
    </source>
</reference>
<dbReference type="PANTHER" id="PTHR42978">
    <property type="entry name" value="QUORUM-QUENCHING LACTONASE YTNP-RELATED-RELATED"/>
    <property type="match status" value="1"/>
</dbReference>
<dbReference type="SUPFAM" id="SSF56281">
    <property type="entry name" value="Metallo-hydrolase/oxidoreductase"/>
    <property type="match status" value="1"/>
</dbReference>
<name>A0A176YBA5_9BRAD</name>
<dbReference type="InterPro" id="IPR051013">
    <property type="entry name" value="MBL_superfamily_lactonases"/>
</dbReference>
<dbReference type="InterPro" id="IPR001279">
    <property type="entry name" value="Metallo-B-lactamas"/>
</dbReference>
<proteinExistence type="inferred from homology"/>
<dbReference type="SMART" id="SM00849">
    <property type="entry name" value="Lactamase_B"/>
    <property type="match status" value="1"/>
</dbReference>
<dbReference type="Pfam" id="PF00753">
    <property type="entry name" value="Lactamase_B"/>
    <property type="match status" value="1"/>
</dbReference>
<evidence type="ECO:0000313" key="7">
    <source>
        <dbReference type="Proteomes" id="UP000076959"/>
    </source>
</evidence>
<dbReference type="RefSeq" id="WP_063706574.1">
    <property type="nucleotide sequence ID" value="NZ_LUUB01000097.1"/>
</dbReference>
<dbReference type="NCBIfam" id="TIGR01409">
    <property type="entry name" value="TAT_signal_seq"/>
    <property type="match status" value="1"/>
</dbReference>
<dbReference type="STRING" id="1505087.AYJ54_27080"/>
<evidence type="ECO:0000256" key="3">
    <source>
        <dbReference type="ARBA" id="ARBA00022801"/>
    </source>
</evidence>
<dbReference type="InterPro" id="IPR006311">
    <property type="entry name" value="TAT_signal"/>
</dbReference>
<gene>
    <name evidence="6" type="ORF">AYJ54_27080</name>
</gene>
<organism evidence="6 7">
    <name type="scientific">Bradyrhizobium centrolobii</name>
    <dbReference type="NCBI Taxonomy" id="1505087"/>
    <lineage>
        <taxon>Bacteria</taxon>
        <taxon>Pseudomonadati</taxon>
        <taxon>Pseudomonadota</taxon>
        <taxon>Alphaproteobacteria</taxon>
        <taxon>Hyphomicrobiales</taxon>
        <taxon>Nitrobacteraceae</taxon>
        <taxon>Bradyrhizobium</taxon>
    </lineage>
</organism>
<evidence type="ECO:0000256" key="2">
    <source>
        <dbReference type="ARBA" id="ARBA00022723"/>
    </source>
</evidence>
<dbReference type="GO" id="GO:0046872">
    <property type="term" value="F:metal ion binding"/>
    <property type="evidence" value="ECO:0007669"/>
    <property type="project" value="UniProtKB-KW"/>
</dbReference>
<evidence type="ECO:0000256" key="1">
    <source>
        <dbReference type="ARBA" id="ARBA00007749"/>
    </source>
</evidence>
<dbReference type="PANTHER" id="PTHR42978:SF6">
    <property type="entry name" value="QUORUM-QUENCHING LACTONASE YTNP-RELATED"/>
    <property type="match status" value="1"/>
</dbReference>
<accession>A0A176YBA5</accession>
<dbReference type="OrthoDB" id="9773738at2"/>
<sequence>MTDLNRRHLLAGAAAVGAAAVTGLRPIATNAAVPQTGAQAPGFYRYKVGSFECTSINDGARSFPMPDKFVVNIPKEEALAAADAAYMPKGMVTVPFNPQLINTGSKLVLIDSGNGIANFEASKGAVGRALQNLAAAGVDPKSIDIVLLSHLHPDHTNGIRLADGSMAFPNAEIMVPVKDWEFWASEENAGKASSDMMKNYFANVKKTFAGLESKVTKYEWGKEVAPGITSIATPGHTPGHTSFAVASGNAKVLIQSDVTNIPELFLRNPDWHVAFDTDGALAQETRHKFYDMAAAEKATVVGFHFTFPSVGHVEKDGAKYRLIPSAWNPTI</sequence>